<evidence type="ECO:0000313" key="2">
    <source>
        <dbReference type="Proteomes" id="UP000288805"/>
    </source>
</evidence>
<evidence type="ECO:0000313" key="1">
    <source>
        <dbReference type="EMBL" id="RVW91068.1"/>
    </source>
</evidence>
<gene>
    <name evidence="1" type="ORF">CK203_039940</name>
</gene>
<dbReference type="AlphaFoldDB" id="A0A438I2W7"/>
<dbReference type="EMBL" id="QGNW01000149">
    <property type="protein sequence ID" value="RVW91068.1"/>
    <property type="molecule type" value="Genomic_DNA"/>
</dbReference>
<accession>A0A438I2W7</accession>
<dbReference type="Proteomes" id="UP000288805">
    <property type="component" value="Unassembled WGS sequence"/>
</dbReference>
<protein>
    <submittedName>
        <fullName evidence="1">Uncharacterized protein</fullName>
    </submittedName>
</protein>
<dbReference type="PANTHER" id="PTHR34222:SF40">
    <property type="match status" value="1"/>
</dbReference>
<dbReference type="PANTHER" id="PTHR34222">
    <property type="entry name" value="GAG_PRE-INTEGRS DOMAIN-CONTAINING PROTEIN"/>
    <property type="match status" value="1"/>
</dbReference>
<sequence>MGVSTALQPSKLVSLSRSIFPKHSNQALGDYLSRYKDFLNLQTSSLPSFSLKPDEDCNHHKKTLEDNRIYKFLAGLNVEFDKVRGRIIGKSPLPSINEAFFEVWREESYRLVMLGKRTVDEPFENSVLTTIDATSNKASNYQCRMDETPWVWCDHCNRPCHTRETCWKIHGKLANWKNNKLEERTSCVTPSANEADS</sequence>
<proteinExistence type="predicted"/>
<organism evidence="1 2">
    <name type="scientific">Vitis vinifera</name>
    <name type="common">Grape</name>
    <dbReference type="NCBI Taxonomy" id="29760"/>
    <lineage>
        <taxon>Eukaryota</taxon>
        <taxon>Viridiplantae</taxon>
        <taxon>Streptophyta</taxon>
        <taxon>Embryophyta</taxon>
        <taxon>Tracheophyta</taxon>
        <taxon>Spermatophyta</taxon>
        <taxon>Magnoliopsida</taxon>
        <taxon>eudicotyledons</taxon>
        <taxon>Gunneridae</taxon>
        <taxon>Pentapetalae</taxon>
        <taxon>rosids</taxon>
        <taxon>Vitales</taxon>
        <taxon>Vitaceae</taxon>
        <taxon>Viteae</taxon>
        <taxon>Vitis</taxon>
    </lineage>
</organism>
<comment type="caution">
    <text evidence="1">The sequence shown here is derived from an EMBL/GenBank/DDBJ whole genome shotgun (WGS) entry which is preliminary data.</text>
</comment>
<name>A0A438I2W7_VITVI</name>
<reference evidence="1 2" key="1">
    <citation type="journal article" date="2018" name="PLoS Genet.">
        <title>Population sequencing reveals clonal diversity and ancestral inbreeding in the grapevine cultivar Chardonnay.</title>
        <authorList>
            <person name="Roach M.J."/>
            <person name="Johnson D.L."/>
            <person name="Bohlmann J."/>
            <person name="van Vuuren H.J."/>
            <person name="Jones S.J."/>
            <person name="Pretorius I.S."/>
            <person name="Schmidt S.A."/>
            <person name="Borneman A.R."/>
        </authorList>
    </citation>
    <scope>NUCLEOTIDE SEQUENCE [LARGE SCALE GENOMIC DNA]</scope>
    <source>
        <strain evidence="2">cv. Chardonnay</strain>
        <tissue evidence="1">Leaf</tissue>
    </source>
</reference>